<dbReference type="InterPro" id="IPR036770">
    <property type="entry name" value="Ankyrin_rpt-contain_sf"/>
</dbReference>
<sequence length="839" mass="93978">MAEVLGVVASGLSVAAFAGQLAQGSTYLYHFLRDIKDAPDDIQLLLQELQLLTPILATVQGFSETRDNNLQEALELCEHAVKALLAVLKAGEVAPDFTKWNRLKKQLGAAFGIQQRTKHLQALERAKSMLLQCCVNAMITVQSTQATVAQETARSLSNLSRAHAIHAAAFHDAQQADIDARAMVFETGRVLRGVDASTSALCQSTMEISTVTSETRTMRYMKEIHGGHMKRTVKTPTDTYKTRDCGNTNPATNLVHGSQFLSPAKQFPDHPADHWTKKSCITTTKVIMSNRFLGTLTIRTTVIVYHRPGNQDCLADEKQEYRTTTKFLPAVWISSKGAILNYKAINRFGVGARWSPLLPNLTTVNIVPFDSAIFQACRSFDMAAIRTLFDDGQASPFDVDQHGNNLLAHVATGLMRPSLWAVVPPIKMAGLEFSGTPPFISIFTDVDAAKELEDLLTVVSLLLSYGIDVGDQNDDGMGALLVFCYSLRLGSIETRRQLDDKCRFLLNKLLVEAKTDPLHGWPPSARFLDHLSNGHIKGKFDPMVVDLLMHQIEWPISCTPYHFLELCWSNLIVAIHQNTSEFLDFWVASTFAQVDAYFEAMLSRLNYFILNDIYPTKSYPKLGMSAIFLLIDGGGLLISLMTECESDGRLPWLRHRFRKLIALRTYMVAVIRSVLEHWSSYLKVEHFLYSVSALAQSRNQRTLHIWKTALSDALRTIRLPQLGSNDDNVSAHAEPHDSFDAPREAVATSDEDWETEDSDGPYSGWETEEEWEEGYMLDIAADRYHHDGEYSQQRCSTNSNISGVPRGYDEDYWLRVYNRLLVEADAYLWDADSSAEDIA</sequence>
<dbReference type="AlphaFoldDB" id="A0AAV9N3W0"/>
<dbReference type="Proteomes" id="UP001358417">
    <property type="component" value="Unassembled WGS sequence"/>
</dbReference>
<evidence type="ECO:0008006" key="4">
    <source>
        <dbReference type="Google" id="ProtNLM"/>
    </source>
</evidence>
<protein>
    <recommendedName>
        <fullName evidence="4">Fungal N-terminal domain-containing protein</fullName>
    </recommendedName>
</protein>
<evidence type="ECO:0000313" key="2">
    <source>
        <dbReference type="EMBL" id="KAK5049070.1"/>
    </source>
</evidence>
<proteinExistence type="predicted"/>
<dbReference type="Gene3D" id="1.25.40.20">
    <property type="entry name" value="Ankyrin repeat-containing domain"/>
    <property type="match status" value="1"/>
</dbReference>
<feature type="region of interest" description="Disordered" evidence="1">
    <location>
        <begin position="725"/>
        <end position="765"/>
    </location>
</feature>
<evidence type="ECO:0000256" key="1">
    <source>
        <dbReference type="SAM" id="MobiDB-lite"/>
    </source>
</evidence>
<reference evidence="2 3" key="1">
    <citation type="submission" date="2023-08" db="EMBL/GenBank/DDBJ databases">
        <title>Black Yeasts Isolated from many extreme environments.</title>
        <authorList>
            <person name="Coleine C."/>
            <person name="Stajich J.E."/>
            <person name="Selbmann L."/>
        </authorList>
    </citation>
    <scope>NUCLEOTIDE SEQUENCE [LARGE SCALE GENOMIC DNA]</scope>
    <source>
        <strain evidence="2 3">CCFEE 5792</strain>
    </source>
</reference>
<evidence type="ECO:0000313" key="3">
    <source>
        <dbReference type="Proteomes" id="UP001358417"/>
    </source>
</evidence>
<feature type="compositionally biased region" description="Basic and acidic residues" evidence="1">
    <location>
        <begin position="733"/>
        <end position="743"/>
    </location>
</feature>
<organism evidence="2 3">
    <name type="scientific">Exophiala bonariae</name>
    <dbReference type="NCBI Taxonomy" id="1690606"/>
    <lineage>
        <taxon>Eukaryota</taxon>
        <taxon>Fungi</taxon>
        <taxon>Dikarya</taxon>
        <taxon>Ascomycota</taxon>
        <taxon>Pezizomycotina</taxon>
        <taxon>Eurotiomycetes</taxon>
        <taxon>Chaetothyriomycetidae</taxon>
        <taxon>Chaetothyriales</taxon>
        <taxon>Herpotrichiellaceae</taxon>
        <taxon>Exophiala</taxon>
    </lineage>
</organism>
<comment type="caution">
    <text evidence="2">The sequence shown here is derived from an EMBL/GenBank/DDBJ whole genome shotgun (WGS) entry which is preliminary data.</text>
</comment>
<dbReference type="GeneID" id="89973670"/>
<feature type="compositionally biased region" description="Acidic residues" evidence="1">
    <location>
        <begin position="749"/>
        <end position="759"/>
    </location>
</feature>
<dbReference type="RefSeq" id="XP_064704275.1">
    <property type="nucleotide sequence ID" value="XM_064849061.1"/>
</dbReference>
<dbReference type="EMBL" id="JAVRRD010000020">
    <property type="protein sequence ID" value="KAK5049070.1"/>
    <property type="molecule type" value="Genomic_DNA"/>
</dbReference>
<name>A0AAV9N3W0_9EURO</name>
<keyword evidence="3" id="KW-1185">Reference proteome</keyword>
<gene>
    <name evidence="2" type="ORF">LTR84_005493</name>
</gene>
<accession>A0AAV9N3W0</accession>